<organism evidence="1 2">
    <name type="scientific">Araneus ventricosus</name>
    <name type="common">Orbweaver spider</name>
    <name type="synonym">Epeira ventricosa</name>
    <dbReference type="NCBI Taxonomy" id="182803"/>
    <lineage>
        <taxon>Eukaryota</taxon>
        <taxon>Metazoa</taxon>
        <taxon>Ecdysozoa</taxon>
        <taxon>Arthropoda</taxon>
        <taxon>Chelicerata</taxon>
        <taxon>Arachnida</taxon>
        <taxon>Araneae</taxon>
        <taxon>Araneomorphae</taxon>
        <taxon>Entelegynae</taxon>
        <taxon>Araneoidea</taxon>
        <taxon>Araneidae</taxon>
        <taxon>Araneus</taxon>
    </lineage>
</organism>
<gene>
    <name evidence="1" type="ORF">AVEN_62551_1</name>
</gene>
<comment type="caution">
    <text evidence="1">The sequence shown here is derived from an EMBL/GenBank/DDBJ whole genome shotgun (WGS) entry which is preliminary data.</text>
</comment>
<evidence type="ECO:0000313" key="1">
    <source>
        <dbReference type="EMBL" id="GBN25684.1"/>
    </source>
</evidence>
<reference evidence="1 2" key="1">
    <citation type="journal article" date="2019" name="Sci. Rep.">
        <title>Orb-weaving spider Araneus ventricosus genome elucidates the spidroin gene catalogue.</title>
        <authorList>
            <person name="Kono N."/>
            <person name="Nakamura H."/>
            <person name="Ohtoshi R."/>
            <person name="Moran D.A.P."/>
            <person name="Shinohara A."/>
            <person name="Yoshida Y."/>
            <person name="Fujiwara M."/>
            <person name="Mori M."/>
            <person name="Tomita M."/>
            <person name="Arakawa K."/>
        </authorList>
    </citation>
    <scope>NUCLEOTIDE SEQUENCE [LARGE SCALE GENOMIC DNA]</scope>
</reference>
<sequence>MKLPDLFLSELCGQDPAAQVKYFIPGSAFQSARSEVARWMGRELHQPSKRSCSLLECFKGSRKEVVEHERTLDPNNIRDYIDGYLLEIKKRNDPAFC</sequence>
<evidence type="ECO:0000313" key="2">
    <source>
        <dbReference type="Proteomes" id="UP000499080"/>
    </source>
</evidence>
<proteinExistence type="predicted"/>
<dbReference type="EMBL" id="BGPR01204113">
    <property type="protein sequence ID" value="GBN25684.1"/>
    <property type="molecule type" value="Genomic_DNA"/>
</dbReference>
<protein>
    <submittedName>
        <fullName evidence="1">Uncharacterized protein</fullName>
    </submittedName>
</protein>
<name>A0A4Y2MGU4_ARAVE</name>
<dbReference type="AlphaFoldDB" id="A0A4Y2MGU4"/>
<feature type="non-terminal residue" evidence="1">
    <location>
        <position position="97"/>
    </location>
</feature>
<keyword evidence="2" id="KW-1185">Reference proteome</keyword>
<dbReference type="Proteomes" id="UP000499080">
    <property type="component" value="Unassembled WGS sequence"/>
</dbReference>
<dbReference type="OrthoDB" id="1103324at2759"/>
<accession>A0A4Y2MGU4</accession>